<dbReference type="InterPro" id="IPR055236">
    <property type="entry name" value="EVH1_PP4R3"/>
</dbReference>
<feature type="compositionally biased region" description="Acidic residues" evidence="5">
    <location>
        <begin position="633"/>
        <end position="643"/>
    </location>
</feature>
<dbReference type="SUPFAM" id="SSF50729">
    <property type="entry name" value="PH domain-like"/>
    <property type="match status" value="1"/>
</dbReference>
<dbReference type="PANTHER" id="PTHR23318">
    <property type="entry name" value="ATP SYNTHASE GAMMA-RELATED"/>
    <property type="match status" value="1"/>
</dbReference>
<evidence type="ECO:0000313" key="9">
    <source>
        <dbReference type="Proteomes" id="UP000694565"/>
    </source>
</evidence>
<evidence type="ECO:0000259" key="6">
    <source>
        <dbReference type="Pfam" id="PF04802"/>
    </source>
</evidence>
<protein>
    <recommendedName>
        <fullName evidence="4">Serine/threonine-protein phosphatase 4 regulatory subunit 3</fullName>
    </recommendedName>
    <alternativeName>
        <fullName evidence="2">SMEK homolog 1</fullName>
    </alternativeName>
</protein>
<dbReference type="Ensembl" id="ENSCLMT00005036296.1">
    <property type="protein sequence ID" value="ENSCLMP00005034874.1"/>
    <property type="gene ID" value="ENSCLMG00005016666.1"/>
</dbReference>
<dbReference type="Pfam" id="PF04802">
    <property type="entry name" value="PP4R3"/>
    <property type="match status" value="2"/>
</dbReference>
<dbReference type="GO" id="GO:0030289">
    <property type="term" value="C:protein phosphatase 4 complex"/>
    <property type="evidence" value="ECO:0007669"/>
    <property type="project" value="TreeGrafter"/>
</dbReference>
<dbReference type="FunFam" id="2.30.29.30:FF:000051">
    <property type="entry name" value="Serine/threonine-protein phosphatase 4 regulatory subunit 3B"/>
    <property type="match status" value="1"/>
</dbReference>
<dbReference type="PANTHER" id="PTHR23318:SF3">
    <property type="entry name" value="SERINE_THREONINE-PROTEIN PHOSPHATASE 4 REGULATORY SUBUNIT 3A"/>
    <property type="match status" value="1"/>
</dbReference>
<gene>
    <name evidence="8" type="primary">smek1</name>
</gene>
<dbReference type="Gene3D" id="2.30.29.30">
    <property type="entry name" value="Pleckstrin-homology domain (PH domain)/Phosphotyrosine-binding domain (PTB)"/>
    <property type="match status" value="1"/>
</dbReference>
<dbReference type="GO" id="GO:0072542">
    <property type="term" value="F:protein phosphatase activator activity"/>
    <property type="evidence" value="ECO:0007669"/>
    <property type="project" value="TreeGrafter"/>
</dbReference>
<dbReference type="InterPro" id="IPR006887">
    <property type="entry name" value="P4R3-like_central_dom"/>
</dbReference>
<dbReference type="InterPro" id="IPR011993">
    <property type="entry name" value="PH-like_dom_sf"/>
</dbReference>
<accession>A0A8C2ZYF8</accession>
<comment type="similarity">
    <text evidence="1">Belongs to the SMEK family.</text>
</comment>
<feature type="compositionally biased region" description="Low complexity" evidence="5">
    <location>
        <begin position="692"/>
        <end position="718"/>
    </location>
</feature>
<feature type="domain" description="Serine/threonine-protein phosphatase 4 regulatory subunit 3-like central" evidence="6">
    <location>
        <begin position="143"/>
        <end position="487"/>
    </location>
</feature>
<evidence type="ECO:0000256" key="5">
    <source>
        <dbReference type="SAM" id="MobiDB-lite"/>
    </source>
</evidence>
<feature type="region of interest" description="Disordered" evidence="5">
    <location>
        <begin position="676"/>
        <end position="735"/>
    </location>
</feature>
<reference evidence="8" key="2">
    <citation type="submission" date="2025-09" db="UniProtKB">
        <authorList>
            <consortium name="Ensembl"/>
        </authorList>
    </citation>
    <scope>IDENTIFICATION</scope>
</reference>
<dbReference type="InterPro" id="IPR051137">
    <property type="entry name" value="PP4R3-like"/>
</dbReference>
<sequence>MTDTRRRVKVYTLNEDRQWDDRGTGHVSSGYVERLKGTSLLVRAESDGSLLLESKINPNTAYQKQQDTLIVWSEAENYDLALSFQEKAGCDEIWEKICQVQGKDPSVDITQDVVDESEEERFDDMSSPGLELPPCELNRLEDLAEMVASSLPSPLRREKLALAVENEGYIRKLLELFRVCEDLENREGLHHLYEIIKGIFLLNRTALFEVMFSEECIMDVIGCLEFDPALAQPRRHREFLTETARFKEVIPISDPELRQKIHQTYRVQYIQDMVLPTPSVFEENMLSTLHSFIFFNKVEIVGMLQDDEKFLTDLFAQLTDEATDDDKRHELVNFLKEFCAFSQTLQPQNRDAFFKTLSNMGILPALEVILVSGMDDVQVRGAATDIFSYLVEYNPSMVREFVMQESQQNDDDILLINLIIEHMICDTDPELGGAVQLMGLLRTLVDPENMLATANKTEKTEFLSFFYKHCMHVLSAPLLANTTEEKPGKVLSLIFIFVVLCPGALRFMRRIIGLKDEFYNRYIMRNFLFEPVIKAFLNNGSRYNLMNSAIIEMFEYVRVEDVKSLTAHIVENYWKALEDVDYVQTFKGLKLRYEQQRERQDNPKLDSMRSILRNHRFRRDARTLEDEEEMWFNTDEDDLEDGEAVVPPSDKMKSEEDLMEPISKFMERKKLKDTDDKDVLGKSSLSGRQNPSFKLSFSGSTKTSLSSPPSSASLNPGSPGSPGSPGAGARSSPSTTTVTTKVTVSILLLKMWVITSIVFCEDSPLIYSAIESVQYQILLH</sequence>
<name>A0A8C2ZYF8_CYCLU</name>
<evidence type="ECO:0000256" key="2">
    <source>
        <dbReference type="ARBA" id="ARBA00042013"/>
    </source>
</evidence>
<dbReference type="Pfam" id="PF22972">
    <property type="entry name" value="EVH1_PP4R3"/>
    <property type="match status" value="1"/>
</dbReference>
<feature type="domain" description="Serine/threonine-protein phosphatase 4 regulatory subunit 3-like central" evidence="6">
    <location>
        <begin position="503"/>
        <end position="595"/>
    </location>
</feature>
<organism evidence="8 9">
    <name type="scientific">Cyclopterus lumpus</name>
    <name type="common">Lumpsucker</name>
    <dbReference type="NCBI Taxonomy" id="8103"/>
    <lineage>
        <taxon>Eukaryota</taxon>
        <taxon>Metazoa</taxon>
        <taxon>Chordata</taxon>
        <taxon>Craniata</taxon>
        <taxon>Vertebrata</taxon>
        <taxon>Euteleostomi</taxon>
        <taxon>Actinopterygii</taxon>
        <taxon>Neopterygii</taxon>
        <taxon>Teleostei</taxon>
        <taxon>Neoteleostei</taxon>
        <taxon>Acanthomorphata</taxon>
        <taxon>Eupercaria</taxon>
        <taxon>Perciformes</taxon>
        <taxon>Cottioidei</taxon>
        <taxon>Cottales</taxon>
        <taxon>Cyclopteridae</taxon>
        <taxon>Cyclopterus</taxon>
    </lineage>
</organism>
<evidence type="ECO:0000259" key="7">
    <source>
        <dbReference type="Pfam" id="PF22972"/>
    </source>
</evidence>
<reference evidence="8" key="1">
    <citation type="submission" date="2025-08" db="UniProtKB">
        <authorList>
            <consortium name="Ensembl"/>
        </authorList>
    </citation>
    <scope>IDENTIFICATION</scope>
</reference>
<comment type="function">
    <text evidence="3">Regulatory subunit of serine/threonine-protein phosphatase 4.</text>
</comment>
<dbReference type="SUPFAM" id="SSF48371">
    <property type="entry name" value="ARM repeat"/>
    <property type="match status" value="1"/>
</dbReference>
<dbReference type="AlphaFoldDB" id="A0A8C2ZYF8"/>
<dbReference type="GO" id="GO:0006974">
    <property type="term" value="P:DNA damage response"/>
    <property type="evidence" value="ECO:0007669"/>
    <property type="project" value="TreeGrafter"/>
</dbReference>
<evidence type="ECO:0000256" key="1">
    <source>
        <dbReference type="ARBA" id="ARBA00008809"/>
    </source>
</evidence>
<feature type="region of interest" description="Disordered" evidence="5">
    <location>
        <begin position="633"/>
        <end position="656"/>
    </location>
</feature>
<feature type="domain" description="PP4R3 EVH1-like" evidence="7">
    <location>
        <begin position="5"/>
        <end position="101"/>
    </location>
</feature>
<dbReference type="Proteomes" id="UP000694565">
    <property type="component" value="Unplaced"/>
</dbReference>
<evidence type="ECO:0000256" key="4">
    <source>
        <dbReference type="ARBA" id="ARBA00068937"/>
    </source>
</evidence>
<dbReference type="InterPro" id="IPR016024">
    <property type="entry name" value="ARM-type_fold"/>
</dbReference>
<evidence type="ECO:0000256" key="3">
    <source>
        <dbReference type="ARBA" id="ARBA00057252"/>
    </source>
</evidence>
<evidence type="ECO:0000313" key="8">
    <source>
        <dbReference type="Ensembl" id="ENSCLMP00005034874.1"/>
    </source>
</evidence>
<keyword evidence="9" id="KW-1185">Reference proteome</keyword>
<proteinExistence type="inferred from homology"/>
<dbReference type="GeneTree" id="ENSGT00390000018199"/>
<dbReference type="GO" id="GO:0005654">
    <property type="term" value="C:nucleoplasm"/>
    <property type="evidence" value="ECO:0007669"/>
    <property type="project" value="TreeGrafter"/>
</dbReference>